<dbReference type="GO" id="GO:0007165">
    <property type="term" value="P:signal transduction"/>
    <property type="evidence" value="ECO:0007669"/>
    <property type="project" value="UniProtKB-KW"/>
</dbReference>
<keyword evidence="6 8" id="KW-0675">Receptor</keyword>
<dbReference type="GO" id="GO:0043025">
    <property type="term" value="C:neuronal cell body"/>
    <property type="evidence" value="ECO:0007669"/>
    <property type="project" value="TreeGrafter"/>
</dbReference>
<dbReference type="OrthoDB" id="6366728at2759"/>
<dbReference type="GO" id="GO:0030424">
    <property type="term" value="C:axon"/>
    <property type="evidence" value="ECO:0007669"/>
    <property type="project" value="TreeGrafter"/>
</dbReference>
<feature type="transmembrane region" description="Helical" evidence="8">
    <location>
        <begin position="365"/>
        <end position="383"/>
    </location>
</feature>
<dbReference type="GO" id="GO:0030425">
    <property type="term" value="C:dendrite"/>
    <property type="evidence" value="ECO:0007669"/>
    <property type="project" value="TreeGrafter"/>
</dbReference>
<comment type="subcellular location">
    <subcellularLocation>
        <location evidence="1 8">Cell membrane</location>
        <topology evidence="1 8">Multi-pass membrane protein</topology>
    </subcellularLocation>
</comment>
<keyword evidence="2 8" id="KW-1003">Cell membrane</keyword>
<keyword evidence="3 8" id="KW-0812">Transmembrane</keyword>
<organism evidence="9">
    <name type="scientific">Anopheles funestus</name>
    <name type="common">African malaria mosquito</name>
    <dbReference type="NCBI Taxonomy" id="62324"/>
    <lineage>
        <taxon>Eukaryota</taxon>
        <taxon>Metazoa</taxon>
        <taxon>Ecdysozoa</taxon>
        <taxon>Arthropoda</taxon>
        <taxon>Hexapoda</taxon>
        <taxon>Insecta</taxon>
        <taxon>Pterygota</taxon>
        <taxon>Neoptera</taxon>
        <taxon>Endopterygota</taxon>
        <taxon>Diptera</taxon>
        <taxon>Nematocera</taxon>
        <taxon>Culicoidea</taxon>
        <taxon>Culicidae</taxon>
        <taxon>Anophelinae</taxon>
        <taxon>Anopheles</taxon>
    </lineage>
</organism>
<feature type="transmembrane region" description="Helical" evidence="8">
    <location>
        <begin position="140"/>
        <end position="159"/>
    </location>
</feature>
<evidence type="ECO:0000256" key="5">
    <source>
        <dbReference type="ARBA" id="ARBA00023136"/>
    </source>
</evidence>
<evidence type="ECO:0000256" key="2">
    <source>
        <dbReference type="ARBA" id="ARBA00022475"/>
    </source>
</evidence>
<dbReference type="EnsemblMetazoa" id="AFUN015951-RA">
    <property type="protein sequence ID" value="AFUN015951-PA"/>
    <property type="gene ID" value="AFUN015951"/>
</dbReference>
<name>A0A182S582_ANOFN</name>
<feature type="transmembrane region" description="Helical" evidence="8">
    <location>
        <begin position="14"/>
        <end position="32"/>
    </location>
</feature>
<dbReference type="InterPro" id="IPR013604">
    <property type="entry name" value="7TM_chemorcpt"/>
</dbReference>
<keyword evidence="7 8" id="KW-0807">Transducer</keyword>
<proteinExistence type="inferred from homology"/>
<evidence type="ECO:0000256" key="3">
    <source>
        <dbReference type="ARBA" id="ARBA00022692"/>
    </source>
</evidence>
<dbReference type="AlphaFoldDB" id="A0A182S582"/>
<comment type="caution">
    <text evidence="8">Lacks conserved residue(s) required for the propagation of feature annotation.</text>
</comment>
<dbReference type="RefSeq" id="XP_049301308.1">
    <property type="nucleotide sequence ID" value="XM_049445351.1"/>
</dbReference>
<dbReference type="STRING" id="62324.A0A182S582"/>
<dbReference type="GO" id="GO:0007635">
    <property type="term" value="P:chemosensory behavior"/>
    <property type="evidence" value="ECO:0007669"/>
    <property type="project" value="TreeGrafter"/>
</dbReference>
<evidence type="ECO:0000313" key="9">
    <source>
        <dbReference type="EnsemblMetazoa" id="AFUN015951-PA"/>
    </source>
</evidence>
<dbReference type="Pfam" id="PF08395">
    <property type="entry name" value="7tm_7"/>
    <property type="match status" value="1"/>
</dbReference>
<feature type="transmembrane region" description="Helical" evidence="8">
    <location>
        <begin position="53"/>
        <end position="71"/>
    </location>
</feature>
<dbReference type="GeneID" id="125774973"/>
<feature type="transmembrane region" description="Helical" evidence="8">
    <location>
        <begin position="165"/>
        <end position="184"/>
    </location>
</feature>
<sequence length="395" mass="46846">MNIVLPLLPTRRQLLFVAFAMFKLFGFIPFPLDCHTFKPKSCSNTGTLFHLPILQVVLYAFINCMILKYRVQIFYTNLQILNINDILKFGSLMWAVLAIFICTIVQRNTHRCFWEMLKTIRGTTRKEYVQRFRTQYLWKFYGYLVFSSIVEVQVLYTIQDSPSEVVYWFVMLFLNVFLWMRHLFHILYIDLLKIHLQQLEYGLVEIRDYMDDLHVHPKESALYREMYERCINRLLKLKTVYGQLWELSDCINRTFGWSQIYSFSANFVQLSCDLYWCYMCIKGYSDGDLQSTLIELLPTSCLIGLLLNSAEACLRVTTALQSALLEIPHENDQTFRKIIYRFGLQIAQQRIRLTAYGLFDINYSLLKMFATGITTYMIIFITFSKEISLEEYDNN</sequence>
<evidence type="ECO:0000256" key="1">
    <source>
        <dbReference type="ARBA" id="ARBA00004651"/>
    </source>
</evidence>
<reference evidence="9" key="1">
    <citation type="submission" date="2020-05" db="UniProtKB">
        <authorList>
            <consortium name="EnsemblMetazoa"/>
        </authorList>
    </citation>
    <scope>IDENTIFICATION</scope>
    <source>
        <strain evidence="9">FUMOZ</strain>
    </source>
</reference>
<dbReference type="GO" id="GO:0005886">
    <property type="term" value="C:plasma membrane"/>
    <property type="evidence" value="ECO:0007669"/>
    <property type="project" value="UniProtKB-SubCell"/>
</dbReference>
<dbReference type="KEGG" id="afun:125774973"/>
<dbReference type="GO" id="GO:0008049">
    <property type="term" value="P:male courtship behavior"/>
    <property type="evidence" value="ECO:0007669"/>
    <property type="project" value="TreeGrafter"/>
</dbReference>
<dbReference type="PANTHER" id="PTHR21143:SF104">
    <property type="entry name" value="GUSTATORY RECEPTOR 8A-RELATED"/>
    <property type="match status" value="1"/>
</dbReference>
<comment type="function">
    <text evidence="8">Gustatory receptor which mediates acceptance or avoidance behavior, depending on its substrates.</text>
</comment>
<evidence type="ECO:0000256" key="6">
    <source>
        <dbReference type="ARBA" id="ARBA00023170"/>
    </source>
</evidence>
<comment type="similarity">
    <text evidence="8">Belongs to the insect chemoreceptor superfamily. Gustatory receptor (GR) family.</text>
</comment>
<dbReference type="GO" id="GO:0050909">
    <property type="term" value="P:sensory perception of taste"/>
    <property type="evidence" value="ECO:0007669"/>
    <property type="project" value="InterPro"/>
</dbReference>
<evidence type="ECO:0000256" key="7">
    <source>
        <dbReference type="ARBA" id="ARBA00023224"/>
    </source>
</evidence>
<dbReference type="PANTHER" id="PTHR21143">
    <property type="entry name" value="INVERTEBRATE GUSTATORY RECEPTOR"/>
    <property type="match status" value="1"/>
</dbReference>
<evidence type="ECO:0000256" key="4">
    <source>
        <dbReference type="ARBA" id="ARBA00022989"/>
    </source>
</evidence>
<accession>A0A182S582</accession>
<evidence type="ECO:0000256" key="8">
    <source>
        <dbReference type="RuleBase" id="RU363108"/>
    </source>
</evidence>
<keyword evidence="4 8" id="KW-1133">Transmembrane helix</keyword>
<dbReference type="VEuPathDB" id="VectorBase:AFUN015951"/>
<dbReference type="VEuPathDB" id="VectorBase:AFUN2_013520"/>
<protein>
    <recommendedName>
        <fullName evidence="8">Gustatory receptor</fullName>
    </recommendedName>
</protein>
<keyword evidence="5 8" id="KW-0472">Membrane</keyword>